<comment type="caution">
    <text evidence="1">The sequence shown here is derived from an EMBL/GenBank/DDBJ whole genome shotgun (WGS) entry which is preliminary data.</text>
</comment>
<protein>
    <submittedName>
        <fullName evidence="1">Uncharacterized protein</fullName>
    </submittedName>
</protein>
<keyword evidence="2" id="KW-1185">Reference proteome</keyword>
<sequence>MSHLREVLRYLQTRSPEMARQAWIHQAVTHTWSIRSASDGYFSIDAASQIRGRFRCCAYHMMLPCMPTVMRSSLSRVSKYVYCWSPST</sequence>
<gene>
    <name evidence="1" type="ORF">LX32DRAFT_255313</name>
</gene>
<dbReference type="AlphaFoldDB" id="A0AAD9M6I4"/>
<dbReference type="EMBL" id="MU842810">
    <property type="protein sequence ID" value="KAK2035204.1"/>
    <property type="molecule type" value="Genomic_DNA"/>
</dbReference>
<reference evidence="1" key="1">
    <citation type="submission" date="2021-06" db="EMBL/GenBank/DDBJ databases">
        <title>Comparative genomics, transcriptomics and evolutionary studies reveal genomic signatures of adaptation to plant cell wall in hemibiotrophic fungi.</title>
        <authorList>
            <consortium name="DOE Joint Genome Institute"/>
            <person name="Baroncelli R."/>
            <person name="Diaz J.F."/>
            <person name="Benocci T."/>
            <person name="Peng M."/>
            <person name="Battaglia E."/>
            <person name="Haridas S."/>
            <person name="Andreopoulos W."/>
            <person name="Labutti K."/>
            <person name="Pangilinan J."/>
            <person name="Floch G.L."/>
            <person name="Makela M.R."/>
            <person name="Henrissat B."/>
            <person name="Grigoriev I.V."/>
            <person name="Crouch J.A."/>
            <person name="De Vries R.P."/>
            <person name="Sukno S.A."/>
            <person name="Thon M.R."/>
        </authorList>
    </citation>
    <scope>NUCLEOTIDE SEQUENCE</scope>
    <source>
        <strain evidence="1">MAFF235873</strain>
    </source>
</reference>
<evidence type="ECO:0000313" key="2">
    <source>
        <dbReference type="Proteomes" id="UP001232148"/>
    </source>
</evidence>
<proteinExistence type="predicted"/>
<organism evidence="1 2">
    <name type="scientific">Colletotrichum zoysiae</name>
    <dbReference type="NCBI Taxonomy" id="1216348"/>
    <lineage>
        <taxon>Eukaryota</taxon>
        <taxon>Fungi</taxon>
        <taxon>Dikarya</taxon>
        <taxon>Ascomycota</taxon>
        <taxon>Pezizomycotina</taxon>
        <taxon>Sordariomycetes</taxon>
        <taxon>Hypocreomycetidae</taxon>
        <taxon>Glomerellales</taxon>
        <taxon>Glomerellaceae</taxon>
        <taxon>Colletotrichum</taxon>
        <taxon>Colletotrichum graminicola species complex</taxon>
    </lineage>
</organism>
<evidence type="ECO:0000313" key="1">
    <source>
        <dbReference type="EMBL" id="KAK2035204.1"/>
    </source>
</evidence>
<dbReference type="Proteomes" id="UP001232148">
    <property type="component" value="Unassembled WGS sequence"/>
</dbReference>
<name>A0AAD9M6I4_9PEZI</name>
<accession>A0AAD9M6I4</accession>